<dbReference type="InterPro" id="IPR017019">
    <property type="entry name" value="DNA_replication_prd_bac"/>
</dbReference>
<sequence>MEFKLEKNKYDLGETPISNIFFNDFMPLANGDFVKVYLLAYKLCLKGDKEKTNNEFLADMLGMLESDIVRAWNYWQKQGIVKISEEGDIEFVNLKELYIRDVYNLKSQEKTSKYSDIVQDPKIANLLAKAEFLMRENIPSVKKMDIASWIDVYNEPAEVIEEAFYYATEVQDVYDLKYIEKIVRNWSKDGIRTVEDVENSYINRDQKYYRFNKVRKFIGIERKKFNLVEFNIVNSWFDDMGFDMDMVTEACKRTANISKPNINYVNKILKSWKEKDIKSPEEIPFKDKIQKNKVKTKFHNFKQITDAYSEDELEEIARKKREESYKRLGI</sequence>
<evidence type="ECO:0000256" key="1">
    <source>
        <dbReference type="ARBA" id="ARBA00093462"/>
    </source>
</evidence>
<comment type="similarity">
    <text evidence="1">Belongs to the DnaB/DnaD family.</text>
</comment>
<dbReference type="RefSeq" id="WP_019034198.1">
    <property type="nucleotide sequence ID" value="NZ_UGSZ01000001.1"/>
</dbReference>
<feature type="domain" description="DnaB/C C-terminal" evidence="2">
    <location>
        <begin position="228"/>
        <end position="283"/>
    </location>
</feature>
<dbReference type="PANTHER" id="PTHR37293:SF5">
    <property type="entry name" value="DNA REPLICATION PROTEIN"/>
    <property type="match status" value="1"/>
</dbReference>
<dbReference type="PIRSF" id="PIRSF033722">
    <property type="entry name" value="DnaD_CA_C3587_prd"/>
    <property type="match status" value="1"/>
</dbReference>
<dbReference type="OrthoDB" id="1652900at2"/>
<dbReference type="NCBIfam" id="TIGR01446">
    <property type="entry name" value="DnaD_dom"/>
    <property type="match status" value="2"/>
</dbReference>
<protein>
    <submittedName>
        <fullName evidence="3">DnaD domain protein</fullName>
    </submittedName>
</protein>
<dbReference type="AlphaFoldDB" id="A0A379C2E8"/>
<dbReference type="Proteomes" id="UP000255517">
    <property type="component" value="Unassembled WGS sequence"/>
</dbReference>
<dbReference type="InterPro" id="IPR034829">
    <property type="entry name" value="DnaD-like_sf"/>
</dbReference>
<accession>A0A379C2E8</accession>
<gene>
    <name evidence="3" type="ORF">NCTC13149_00059</name>
</gene>
<name>A0A379C2E8_9FIRM</name>
<reference evidence="3 4" key="1">
    <citation type="submission" date="2018-06" db="EMBL/GenBank/DDBJ databases">
        <authorList>
            <consortium name="Pathogen Informatics"/>
            <person name="Doyle S."/>
        </authorList>
    </citation>
    <scope>NUCLEOTIDE SEQUENCE [LARGE SCALE GENOMIC DNA]</scope>
    <source>
        <strain evidence="3 4">NCTC13149</strain>
    </source>
</reference>
<evidence type="ECO:0000313" key="4">
    <source>
        <dbReference type="Proteomes" id="UP000255517"/>
    </source>
</evidence>
<proteinExistence type="inferred from homology"/>
<dbReference type="PANTHER" id="PTHR37293">
    <property type="entry name" value="PHAGE REPLICATION PROTEIN-RELATED"/>
    <property type="match status" value="1"/>
</dbReference>
<dbReference type="STRING" id="1122949.GCA_000378725_00130"/>
<organism evidence="3 4">
    <name type="scientific">Peptoniphilus lacrimalis</name>
    <dbReference type="NCBI Taxonomy" id="33031"/>
    <lineage>
        <taxon>Bacteria</taxon>
        <taxon>Bacillati</taxon>
        <taxon>Bacillota</taxon>
        <taxon>Tissierellia</taxon>
        <taxon>Tissierellales</taxon>
        <taxon>Peptoniphilaceae</taxon>
        <taxon>Peptoniphilus</taxon>
    </lineage>
</organism>
<dbReference type="InterPro" id="IPR053162">
    <property type="entry name" value="DnaD"/>
</dbReference>
<dbReference type="EMBL" id="UGSZ01000001">
    <property type="protein sequence ID" value="SUB56289.1"/>
    <property type="molecule type" value="Genomic_DNA"/>
</dbReference>
<dbReference type="SUPFAM" id="SSF158499">
    <property type="entry name" value="DnaD domain-like"/>
    <property type="match status" value="2"/>
</dbReference>
<dbReference type="Gene3D" id="1.10.10.630">
    <property type="entry name" value="DnaD domain-like"/>
    <property type="match status" value="2"/>
</dbReference>
<evidence type="ECO:0000313" key="3">
    <source>
        <dbReference type="EMBL" id="SUB56289.1"/>
    </source>
</evidence>
<dbReference type="InterPro" id="IPR006343">
    <property type="entry name" value="DnaB/C_C"/>
</dbReference>
<dbReference type="Pfam" id="PF07261">
    <property type="entry name" value="DnaB_2"/>
    <property type="match status" value="2"/>
</dbReference>
<feature type="domain" description="DnaB/C C-terminal" evidence="2">
    <location>
        <begin position="140"/>
        <end position="199"/>
    </location>
</feature>
<evidence type="ECO:0000259" key="2">
    <source>
        <dbReference type="Pfam" id="PF07261"/>
    </source>
</evidence>